<comment type="caution">
    <text evidence="2">The sequence shown here is derived from an EMBL/GenBank/DDBJ whole genome shotgun (WGS) entry which is preliminary data.</text>
</comment>
<sequence>MAKRKAQQQPQELTPLERLGLRVSSMINAPKAQLERRVTIHRLDTDSDEAWEGVMELLAETDGLGMVVNEDGSVTLRWERAADDESPEGDKEEFEAPGREEAQF</sequence>
<feature type="compositionally biased region" description="Acidic residues" evidence="1">
    <location>
        <begin position="84"/>
        <end position="93"/>
    </location>
</feature>
<name>A0ABV6SFP4_AZOPA</name>
<reference evidence="2 3" key="1">
    <citation type="submission" date="2024-09" db="EMBL/GenBank/DDBJ databases">
        <authorList>
            <person name="Sun Q."/>
            <person name="Mori K."/>
        </authorList>
    </citation>
    <scope>NUCLEOTIDE SEQUENCE [LARGE SCALE GENOMIC DNA]</scope>
    <source>
        <strain evidence="2 3">NCAIM B.01794</strain>
    </source>
</reference>
<organism evidence="2 3">
    <name type="scientific">Azorhizophilus paspali</name>
    <name type="common">Azotobacter paspali</name>
    <dbReference type="NCBI Taxonomy" id="69963"/>
    <lineage>
        <taxon>Bacteria</taxon>
        <taxon>Pseudomonadati</taxon>
        <taxon>Pseudomonadota</taxon>
        <taxon>Gammaproteobacteria</taxon>
        <taxon>Pseudomonadales</taxon>
        <taxon>Pseudomonadaceae</taxon>
        <taxon>Azorhizophilus</taxon>
    </lineage>
</organism>
<keyword evidence="3" id="KW-1185">Reference proteome</keyword>
<evidence type="ECO:0000313" key="3">
    <source>
        <dbReference type="Proteomes" id="UP001589891"/>
    </source>
</evidence>
<feature type="compositionally biased region" description="Basic and acidic residues" evidence="1">
    <location>
        <begin position="94"/>
        <end position="104"/>
    </location>
</feature>
<dbReference type="InterPro" id="IPR012449">
    <property type="entry name" value="Phage_F116_Orf28"/>
</dbReference>
<feature type="region of interest" description="Disordered" evidence="1">
    <location>
        <begin position="80"/>
        <end position="104"/>
    </location>
</feature>
<accession>A0ABV6SFP4</accession>
<protein>
    <submittedName>
        <fullName evidence="2">DUF1654 domain-containing protein</fullName>
    </submittedName>
</protein>
<gene>
    <name evidence="2" type="ORF">ACFFGX_01495</name>
</gene>
<dbReference type="EMBL" id="JBHLSS010000005">
    <property type="protein sequence ID" value="MFC0708328.1"/>
    <property type="molecule type" value="Genomic_DNA"/>
</dbReference>
<evidence type="ECO:0000313" key="2">
    <source>
        <dbReference type="EMBL" id="MFC0708328.1"/>
    </source>
</evidence>
<dbReference type="RefSeq" id="WP_376942197.1">
    <property type="nucleotide sequence ID" value="NZ_CP171449.1"/>
</dbReference>
<dbReference type="Pfam" id="PF07867">
    <property type="entry name" value="DUF1654"/>
    <property type="match status" value="1"/>
</dbReference>
<evidence type="ECO:0000256" key="1">
    <source>
        <dbReference type="SAM" id="MobiDB-lite"/>
    </source>
</evidence>
<proteinExistence type="predicted"/>
<dbReference type="Proteomes" id="UP001589891">
    <property type="component" value="Unassembled WGS sequence"/>
</dbReference>